<feature type="domain" description="Cytochrome c" evidence="7">
    <location>
        <begin position="601"/>
        <end position="696"/>
    </location>
</feature>
<reference evidence="8 9" key="1">
    <citation type="journal article" date="2011" name="J. Bacteriol.">
        <title>Genome sequence of Chthoniobacter flavus Ellin428, an aerobic heterotrophic soil bacterium.</title>
        <authorList>
            <person name="Kant R."/>
            <person name="van Passel M.W."/>
            <person name="Palva A."/>
            <person name="Lucas S."/>
            <person name="Lapidus A."/>
            <person name="Glavina Del Rio T."/>
            <person name="Dalin E."/>
            <person name="Tice H."/>
            <person name="Bruce D."/>
            <person name="Goodwin L."/>
            <person name="Pitluck S."/>
            <person name="Larimer F.W."/>
            <person name="Land M.L."/>
            <person name="Hauser L."/>
            <person name="Sangwan P."/>
            <person name="de Vos W.M."/>
            <person name="Janssen P.H."/>
            <person name="Smidt H."/>
        </authorList>
    </citation>
    <scope>NUCLEOTIDE SEQUENCE [LARGE SCALE GENOMIC DNA]</scope>
    <source>
        <strain evidence="8 9">Ellin428</strain>
    </source>
</reference>
<dbReference type="InterPro" id="IPR009056">
    <property type="entry name" value="Cyt_c-like_dom"/>
</dbReference>
<dbReference type="InterPro" id="IPR000421">
    <property type="entry name" value="FA58C"/>
</dbReference>
<dbReference type="Proteomes" id="UP000005824">
    <property type="component" value="Unassembled WGS sequence"/>
</dbReference>
<dbReference type="AlphaFoldDB" id="B4D5Z3"/>
<keyword evidence="5" id="KW-0732">Signal</keyword>
<dbReference type="PANTHER" id="PTHR33546">
    <property type="entry name" value="LARGE, MULTIFUNCTIONAL SECRETED PROTEIN-RELATED"/>
    <property type="match status" value="1"/>
</dbReference>
<gene>
    <name evidence="8" type="ORF">CfE428DRAFT_4332</name>
</gene>
<keyword evidence="3 4" id="KW-0408">Iron</keyword>
<dbReference type="Pfam" id="PF23500">
    <property type="entry name" value="DUF7133"/>
    <property type="match status" value="1"/>
</dbReference>
<evidence type="ECO:0000313" key="9">
    <source>
        <dbReference type="Proteomes" id="UP000005824"/>
    </source>
</evidence>
<dbReference type="Pfam" id="PF00754">
    <property type="entry name" value="F5_F8_type_C"/>
    <property type="match status" value="1"/>
</dbReference>
<proteinExistence type="predicted"/>
<dbReference type="GO" id="GO:0009055">
    <property type="term" value="F:electron transfer activity"/>
    <property type="evidence" value="ECO:0007669"/>
    <property type="project" value="InterPro"/>
</dbReference>
<evidence type="ECO:0000259" key="7">
    <source>
        <dbReference type="PROSITE" id="PS51007"/>
    </source>
</evidence>
<dbReference type="InterPro" id="IPR055557">
    <property type="entry name" value="DUF7133"/>
</dbReference>
<dbReference type="eggNOG" id="COG2010">
    <property type="taxonomic scope" value="Bacteria"/>
</dbReference>
<evidence type="ECO:0000313" key="8">
    <source>
        <dbReference type="EMBL" id="EDY18196.1"/>
    </source>
</evidence>
<dbReference type="InterPro" id="IPR011989">
    <property type="entry name" value="ARM-like"/>
</dbReference>
<dbReference type="InterPro" id="IPR011042">
    <property type="entry name" value="6-blade_b-propeller_TolB-like"/>
</dbReference>
<comment type="caution">
    <text evidence="8">The sequence shown here is derived from an EMBL/GenBank/DDBJ whole genome shotgun (WGS) entry which is preliminary data.</text>
</comment>
<dbReference type="STRING" id="497964.CfE428DRAFT_4332"/>
<dbReference type="SUPFAM" id="SSF46626">
    <property type="entry name" value="Cytochrome c"/>
    <property type="match status" value="1"/>
</dbReference>
<dbReference type="SUPFAM" id="SSF49785">
    <property type="entry name" value="Galactose-binding domain-like"/>
    <property type="match status" value="1"/>
</dbReference>
<dbReference type="InterPro" id="IPR016024">
    <property type="entry name" value="ARM-type_fold"/>
</dbReference>
<keyword evidence="9" id="KW-1185">Reference proteome</keyword>
<dbReference type="InterPro" id="IPR011041">
    <property type="entry name" value="Quinoprot_gluc/sorb_DH_b-prop"/>
</dbReference>
<dbReference type="SUPFAM" id="SSF50952">
    <property type="entry name" value="Soluble quinoprotein glucose dehydrogenase"/>
    <property type="match status" value="1"/>
</dbReference>
<dbReference type="Gene3D" id="1.10.760.10">
    <property type="entry name" value="Cytochrome c-like domain"/>
    <property type="match status" value="1"/>
</dbReference>
<name>B4D5Z3_9BACT</name>
<dbReference type="Gene3D" id="1.25.10.10">
    <property type="entry name" value="Leucine-rich Repeat Variant"/>
    <property type="match status" value="1"/>
</dbReference>
<organism evidence="8 9">
    <name type="scientific">Chthoniobacter flavus Ellin428</name>
    <dbReference type="NCBI Taxonomy" id="497964"/>
    <lineage>
        <taxon>Bacteria</taxon>
        <taxon>Pseudomonadati</taxon>
        <taxon>Verrucomicrobiota</taxon>
        <taxon>Spartobacteria</taxon>
        <taxon>Chthoniobacterales</taxon>
        <taxon>Chthoniobacteraceae</taxon>
        <taxon>Chthoniobacter</taxon>
    </lineage>
</organism>
<dbReference type="InterPro" id="IPR036909">
    <property type="entry name" value="Cyt_c-like_dom_sf"/>
</dbReference>
<dbReference type="PROSITE" id="PS50022">
    <property type="entry name" value="FA58C_3"/>
    <property type="match status" value="1"/>
</dbReference>
<dbReference type="Gene3D" id="2.120.10.30">
    <property type="entry name" value="TolB, C-terminal domain"/>
    <property type="match status" value="1"/>
</dbReference>
<evidence type="ECO:0000256" key="1">
    <source>
        <dbReference type="ARBA" id="ARBA00022617"/>
    </source>
</evidence>
<evidence type="ECO:0000256" key="4">
    <source>
        <dbReference type="PROSITE-ProRule" id="PRU00433"/>
    </source>
</evidence>
<dbReference type="PANTHER" id="PTHR33546:SF1">
    <property type="entry name" value="LARGE, MULTIFUNCTIONAL SECRETED PROTEIN"/>
    <property type="match status" value="1"/>
</dbReference>
<keyword evidence="1 4" id="KW-0349">Heme</keyword>
<feature type="signal peptide" evidence="5">
    <location>
        <begin position="1"/>
        <end position="22"/>
    </location>
</feature>
<evidence type="ECO:0000259" key="6">
    <source>
        <dbReference type="PROSITE" id="PS50022"/>
    </source>
</evidence>
<evidence type="ECO:0000256" key="3">
    <source>
        <dbReference type="ARBA" id="ARBA00023004"/>
    </source>
</evidence>
<dbReference type="Gene3D" id="2.60.120.260">
    <property type="entry name" value="Galactose-binding domain-like"/>
    <property type="match status" value="1"/>
</dbReference>
<dbReference type="GO" id="GO:0046872">
    <property type="term" value="F:metal ion binding"/>
    <property type="evidence" value="ECO:0007669"/>
    <property type="project" value="UniProtKB-KW"/>
</dbReference>
<dbReference type="PROSITE" id="PS51007">
    <property type="entry name" value="CYTC"/>
    <property type="match status" value="1"/>
</dbReference>
<dbReference type="InParanoid" id="B4D5Z3"/>
<accession>B4D5Z3</accession>
<dbReference type="InterPro" id="IPR008979">
    <property type="entry name" value="Galactose-bd-like_sf"/>
</dbReference>
<evidence type="ECO:0000256" key="2">
    <source>
        <dbReference type="ARBA" id="ARBA00022723"/>
    </source>
</evidence>
<dbReference type="Pfam" id="PF00034">
    <property type="entry name" value="Cytochrom_C"/>
    <property type="match status" value="1"/>
</dbReference>
<dbReference type="GO" id="GO:0020037">
    <property type="term" value="F:heme binding"/>
    <property type="evidence" value="ECO:0007669"/>
    <property type="project" value="InterPro"/>
</dbReference>
<dbReference type="eggNOG" id="COG1413">
    <property type="taxonomic scope" value="Bacteria"/>
</dbReference>
<dbReference type="RefSeq" id="WP_006981656.1">
    <property type="nucleotide sequence ID" value="NZ_ABVL01000014.1"/>
</dbReference>
<feature type="chain" id="PRO_5002800570" evidence="5">
    <location>
        <begin position="23"/>
        <end position="879"/>
    </location>
</feature>
<dbReference type="SUPFAM" id="SSF48371">
    <property type="entry name" value="ARM repeat"/>
    <property type="match status" value="1"/>
</dbReference>
<keyword evidence="2 4" id="KW-0479">Metal-binding</keyword>
<dbReference type="EMBL" id="ABVL01000014">
    <property type="protein sequence ID" value="EDY18196.1"/>
    <property type="molecule type" value="Genomic_DNA"/>
</dbReference>
<sequence>MTARSSVRLAAASLIASLPAFAASLDPVTKPNPFPPQKAVVARTPAETLKATELPPGYHLETVLTEPEIKEPVAIAFDGDGRMYVAELRSYMQDIDGTNEHDPVSRVSVHWSSKHNGVYDKHAIFADKLVLPRIMLPLDKGRVLIGETDTSDLYIYSDTTGDGVADKKELFFQGGPRGGNLEHQPSGPVWAIDNWLYTTYNAYRLRWSPDGQTKKENTAPNGGQWGVSQDDWGKLWFVNAGGEKGPVNFQTGIVYGAFNTKDQMEPNFEAVWPKVGLADVQGGENRYREENGTLNHFTATCGGEIYRGDRLPAELRGDLFFGEPVGRLVRRAKVTMQDGITHLSNPYGQSEFIRSTDPLFRPVNFNTAPDGTLYITDMYRGIIQEGNWVKDGSYLRKAVQQYGLDKPIGHGRVYRLVHDGMKPGPQPSMNSETPAQLVAHLEHPNGWWRDTAQKLLVIKQDKSVVPALVKMATTSKNPLARLHALWTIEGLDSLTPELVREKLKDEDPHLRAAAIRVCETLYKNGDKSFAADVTNATRDKDGDVVLQALLTAKLLDIPDWKKTLTDVVATNNHLGVKQIGDMILHPPVQQAPLAMSNDEKKLYKAGEGIFQTLCATCHGMDAKGMPMVGAAPGVMLAPPLAGSHTVNGWREGSIRVLMQGLSGDIDGKKYEGQMISMATNDDTWIASVLSYVRNTFGNRAGFVTPQQVAAVRAVGKDRTQPWTAAELRASLPQALLNRKSWILSASHKAENAGLAVDGKVETRYTTGTPQVPGMWFEIELPLETQVTGVQLDAGDSKNDYPRGYKLELSNDGEHWKEVASGKGTTAVTDIQFTPAKAKMIRITQTGSVRGNFWSIHEVQVFEANTTTVASAAPAAPKAH</sequence>
<evidence type="ECO:0000256" key="5">
    <source>
        <dbReference type="SAM" id="SignalP"/>
    </source>
</evidence>
<protein>
    <submittedName>
        <fullName evidence="8">Coagulation factor 5/8 type domain protein</fullName>
    </submittedName>
</protein>
<feature type="domain" description="F5/8 type C" evidence="6">
    <location>
        <begin position="724"/>
        <end position="863"/>
    </location>
</feature>